<evidence type="ECO:0000313" key="3">
    <source>
        <dbReference type="Proteomes" id="UP000649739"/>
    </source>
</evidence>
<feature type="signal peptide" evidence="1">
    <location>
        <begin position="1"/>
        <end position="27"/>
    </location>
</feature>
<reference evidence="2" key="1">
    <citation type="journal article" date="2014" name="Int. J. Syst. Evol. Microbiol.">
        <title>Complete genome sequence of Corynebacterium casei LMG S-19264T (=DSM 44701T), isolated from a smear-ripened cheese.</title>
        <authorList>
            <consortium name="US DOE Joint Genome Institute (JGI-PGF)"/>
            <person name="Walter F."/>
            <person name="Albersmeier A."/>
            <person name="Kalinowski J."/>
            <person name="Ruckert C."/>
        </authorList>
    </citation>
    <scope>NUCLEOTIDE SEQUENCE</scope>
    <source>
        <strain evidence="2">JCM 3090</strain>
    </source>
</reference>
<keyword evidence="3" id="KW-1185">Reference proteome</keyword>
<dbReference type="RefSeq" id="WP_189171886.1">
    <property type="nucleotide sequence ID" value="NZ_BMQB01000011.1"/>
</dbReference>
<dbReference type="Gene3D" id="2.60.120.560">
    <property type="entry name" value="Exo-inulinase, domain 1"/>
    <property type="match status" value="1"/>
</dbReference>
<accession>A0A8J3FCR3</accession>
<dbReference type="EMBL" id="BMQB01000011">
    <property type="protein sequence ID" value="GGK07390.1"/>
    <property type="molecule type" value="Genomic_DNA"/>
</dbReference>
<protein>
    <submittedName>
        <fullName evidence="2">Uncharacterized protein</fullName>
    </submittedName>
</protein>
<feature type="chain" id="PRO_5035216059" evidence="1">
    <location>
        <begin position="28"/>
        <end position="270"/>
    </location>
</feature>
<evidence type="ECO:0000313" key="2">
    <source>
        <dbReference type="EMBL" id="GGK07390.1"/>
    </source>
</evidence>
<dbReference type="Proteomes" id="UP000649739">
    <property type="component" value="Unassembled WGS sequence"/>
</dbReference>
<proteinExistence type="predicted"/>
<name>A0A8J3FCR3_9ACTN</name>
<organism evidence="2 3">
    <name type="scientific">Pilimelia anulata</name>
    <dbReference type="NCBI Taxonomy" id="53371"/>
    <lineage>
        <taxon>Bacteria</taxon>
        <taxon>Bacillati</taxon>
        <taxon>Actinomycetota</taxon>
        <taxon>Actinomycetes</taxon>
        <taxon>Micromonosporales</taxon>
        <taxon>Micromonosporaceae</taxon>
        <taxon>Pilimelia</taxon>
    </lineage>
</organism>
<sequence>MHASSRAAVALAATALGALPLPPPAAARGLDLPFLPQSPGRGLVTNEWATYNARLSAAHVSPDWEMTSGSLFAMDSPYGPAFASGRVDDREPDPDSRAGTNSAIFRMVSRRADFDDATVRLKIRVDEQDSTRSTPRTDWDGVHLWLRHQSETSTYYASLLRRDGRLVIKKKCPGGPSNGGRYHELSEEVPGYPILPHAWKRFTVTIRTNASGSVAIAVYRLGRLVVRAVDDGVGCAPITAPGRVGLRGDNTEFAFAAFAVDPTTTTPTTD</sequence>
<gene>
    <name evidence="2" type="ORF">GCM10010123_41610</name>
</gene>
<comment type="caution">
    <text evidence="2">The sequence shown here is derived from an EMBL/GenBank/DDBJ whole genome shotgun (WGS) entry which is preliminary data.</text>
</comment>
<dbReference type="AlphaFoldDB" id="A0A8J3FCR3"/>
<evidence type="ECO:0000256" key="1">
    <source>
        <dbReference type="SAM" id="SignalP"/>
    </source>
</evidence>
<keyword evidence="1" id="KW-0732">Signal</keyword>
<reference evidence="2" key="2">
    <citation type="submission" date="2020-09" db="EMBL/GenBank/DDBJ databases">
        <authorList>
            <person name="Sun Q."/>
            <person name="Ohkuma M."/>
        </authorList>
    </citation>
    <scope>NUCLEOTIDE SEQUENCE</scope>
    <source>
        <strain evidence="2">JCM 3090</strain>
    </source>
</reference>